<comment type="caution">
    <text evidence="2">The sequence shown here is derived from an EMBL/GenBank/DDBJ whole genome shotgun (WGS) entry which is preliminary data.</text>
</comment>
<evidence type="ECO:0000256" key="1">
    <source>
        <dbReference type="SAM" id="Phobius"/>
    </source>
</evidence>
<dbReference type="AlphaFoldDB" id="A0A560CE33"/>
<name>A0A560CE33_AZOBR</name>
<evidence type="ECO:0000313" key="2">
    <source>
        <dbReference type="EMBL" id="TWA83105.1"/>
    </source>
</evidence>
<gene>
    <name evidence="2" type="ORF">FBZ83_106288</name>
</gene>
<keyword evidence="1" id="KW-0812">Transmembrane</keyword>
<keyword evidence="1" id="KW-0472">Membrane</keyword>
<proteinExistence type="predicted"/>
<evidence type="ECO:0000313" key="3">
    <source>
        <dbReference type="Proteomes" id="UP000318529"/>
    </source>
</evidence>
<dbReference type="EMBL" id="VITH01000006">
    <property type="protein sequence ID" value="TWA83105.1"/>
    <property type="molecule type" value="Genomic_DNA"/>
</dbReference>
<protein>
    <submittedName>
        <fullName evidence="2">Uncharacterized protein</fullName>
    </submittedName>
</protein>
<feature type="transmembrane region" description="Helical" evidence="1">
    <location>
        <begin position="327"/>
        <end position="351"/>
    </location>
</feature>
<dbReference type="Proteomes" id="UP000318529">
    <property type="component" value="Unassembled WGS sequence"/>
</dbReference>
<sequence length="378" mass="40052">MAEPSRARRVRTARVLMMAGSLFAVTAAFVLLADNADERSDEAVRADLVAMIRENAPRERLEAEIAAALDRDAPEQAEEYFEVGDLVGVPLDPSLRSRWAEETSGWRAMSRTARRAAAGVATGEGEDAVGIAAALASDLTVVGDVRDLAVQASRMIRGEAVDELTLGLSMAGVALTAGTVATAGGALPAKTGVSLAKLARKTGRLSVAFQAELGRVVARSMDLPAFRHSVRDIPWYRLDDLVAVARRHATRVDVSETRALLASFGAISQATSPTRTLAVLRYMDDAKDVQKAERAAKLLGKPVSGAFRLTGKKVLATVGRVGALSGMALGALLTLAGGVLSFMVGALMALATLWRLGKVARWTVRNAFRPLRWPARGA</sequence>
<accession>A0A560CE33</accession>
<keyword evidence="1" id="KW-1133">Transmembrane helix</keyword>
<organism evidence="2 3">
    <name type="scientific">Azospirillum brasilense</name>
    <dbReference type="NCBI Taxonomy" id="192"/>
    <lineage>
        <taxon>Bacteria</taxon>
        <taxon>Pseudomonadati</taxon>
        <taxon>Pseudomonadota</taxon>
        <taxon>Alphaproteobacteria</taxon>
        <taxon>Rhodospirillales</taxon>
        <taxon>Azospirillaceae</taxon>
        <taxon>Azospirillum</taxon>
    </lineage>
</organism>
<reference evidence="2 3" key="1">
    <citation type="submission" date="2019-06" db="EMBL/GenBank/DDBJ databases">
        <title>Genomic Encyclopedia of Type Strains, Phase IV (KMG-V): Genome sequencing to study the core and pangenomes of soil and plant-associated prokaryotes.</title>
        <authorList>
            <person name="Whitman W."/>
        </authorList>
    </citation>
    <scope>NUCLEOTIDE SEQUENCE [LARGE SCALE GENOMIC DNA]</scope>
    <source>
        <strain evidence="2 3">BR 11650</strain>
    </source>
</reference>